<evidence type="ECO:0000256" key="3">
    <source>
        <dbReference type="ARBA" id="ARBA00012973"/>
    </source>
</evidence>
<dbReference type="InterPro" id="IPR013709">
    <property type="entry name" value="2-isopropylmalate_synth_dimer"/>
</dbReference>
<dbReference type="NCBIfam" id="NF002088">
    <property type="entry name" value="PRK00915.1-5"/>
    <property type="match status" value="1"/>
</dbReference>
<keyword evidence="14" id="KW-1185">Reference proteome</keyword>
<dbReference type="CDD" id="cd07940">
    <property type="entry name" value="DRE_TIM_IPMS"/>
    <property type="match status" value="1"/>
</dbReference>
<keyword evidence="10 11" id="KW-0100">Branched-chain amino acid biosynthesis</keyword>
<dbReference type="RefSeq" id="WP_347439375.1">
    <property type="nucleotide sequence ID" value="NZ_CP089291.1"/>
</dbReference>
<evidence type="ECO:0000259" key="12">
    <source>
        <dbReference type="PROSITE" id="PS50991"/>
    </source>
</evidence>
<protein>
    <recommendedName>
        <fullName evidence="4 11">2-isopropylmalate synthase</fullName>
        <ecNumber evidence="3 11">2.3.3.13</ecNumber>
    </recommendedName>
    <alternativeName>
        <fullName evidence="11">Alpha-IPM synthase</fullName>
    </alternativeName>
    <alternativeName>
        <fullName evidence="11">Alpha-isopropylmalate synthase</fullName>
    </alternativeName>
</protein>
<dbReference type="Gene3D" id="3.20.20.70">
    <property type="entry name" value="Aldolase class I"/>
    <property type="match status" value="1"/>
</dbReference>
<accession>A0ABY4CQG0</accession>
<feature type="binding site" evidence="11">
    <location>
        <position position="203"/>
    </location>
    <ligand>
        <name>Mn(2+)</name>
        <dbReference type="ChEBI" id="CHEBI:29035"/>
    </ligand>
</feature>
<keyword evidence="9 11" id="KW-0464">Manganese</keyword>
<comment type="similarity">
    <text evidence="2 11">Belongs to the alpha-IPM synthase/homocitrate synthase family. LeuA type 1 subfamily.</text>
</comment>
<organism evidence="13 14">
    <name type="scientific">Fodinisporobacter ferrooxydans</name>
    <dbReference type="NCBI Taxonomy" id="2901836"/>
    <lineage>
        <taxon>Bacteria</taxon>
        <taxon>Bacillati</taxon>
        <taxon>Bacillota</taxon>
        <taxon>Bacilli</taxon>
        <taxon>Bacillales</taxon>
        <taxon>Alicyclobacillaceae</taxon>
        <taxon>Fodinisporobacter</taxon>
    </lineage>
</organism>
<keyword evidence="8 11" id="KW-0479">Metal-binding</keyword>
<evidence type="ECO:0000256" key="7">
    <source>
        <dbReference type="ARBA" id="ARBA00022679"/>
    </source>
</evidence>
<dbReference type="PANTHER" id="PTHR10277">
    <property type="entry name" value="HOMOCITRATE SYNTHASE-RELATED"/>
    <property type="match status" value="1"/>
</dbReference>
<evidence type="ECO:0000256" key="2">
    <source>
        <dbReference type="ARBA" id="ARBA00009396"/>
    </source>
</evidence>
<feature type="binding site" evidence="11">
    <location>
        <position position="201"/>
    </location>
    <ligand>
        <name>Mn(2+)</name>
        <dbReference type="ChEBI" id="CHEBI:29035"/>
    </ligand>
</feature>
<keyword evidence="6 11" id="KW-0028">Amino-acid biosynthesis</keyword>
<dbReference type="PROSITE" id="PS50991">
    <property type="entry name" value="PYR_CT"/>
    <property type="match status" value="1"/>
</dbReference>
<evidence type="ECO:0000256" key="1">
    <source>
        <dbReference type="ARBA" id="ARBA00004689"/>
    </source>
</evidence>
<evidence type="ECO:0000256" key="4">
    <source>
        <dbReference type="ARBA" id="ARBA00018198"/>
    </source>
</evidence>
<feature type="binding site" evidence="11">
    <location>
        <position position="13"/>
    </location>
    <ligand>
        <name>Mn(2+)</name>
        <dbReference type="ChEBI" id="CHEBI:29035"/>
    </ligand>
</feature>
<keyword evidence="11" id="KW-0963">Cytoplasm</keyword>
<dbReference type="SUPFAM" id="SSF51569">
    <property type="entry name" value="Aldolase"/>
    <property type="match status" value="1"/>
</dbReference>
<evidence type="ECO:0000256" key="6">
    <source>
        <dbReference type="ARBA" id="ARBA00022605"/>
    </source>
</evidence>
<evidence type="ECO:0000313" key="13">
    <source>
        <dbReference type="EMBL" id="UOF92705.1"/>
    </source>
</evidence>
<keyword evidence="5 11" id="KW-0432">Leucine biosynthesis</keyword>
<dbReference type="InterPro" id="IPR002034">
    <property type="entry name" value="AIPM/Hcit_synth_CS"/>
</dbReference>
<dbReference type="NCBIfam" id="TIGR00973">
    <property type="entry name" value="leuA_bact"/>
    <property type="match status" value="1"/>
</dbReference>
<evidence type="ECO:0000313" key="14">
    <source>
        <dbReference type="Proteomes" id="UP000830167"/>
    </source>
</evidence>
<dbReference type="InterPro" id="IPR000891">
    <property type="entry name" value="PYR_CT"/>
</dbReference>
<proteinExistence type="inferred from homology"/>
<keyword evidence="7 11" id="KW-0808">Transferase</keyword>
<dbReference type="EMBL" id="CP089291">
    <property type="protein sequence ID" value="UOF92705.1"/>
    <property type="molecule type" value="Genomic_DNA"/>
</dbReference>
<evidence type="ECO:0000256" key="11">
    <source>
        <dbReference type="HAMAP-Rule" id="MF_01025"/>
    </source>
</evidence>
<dbReference type="Gene3D" id="3.30.160.270">
    <property type="match status" value="1"/>
</dbReference>
<dbReference type="SMART" id="SM00917">
    <property type="entry name" value="LeuA_dimer"/>
    <property type="match status" value="1"/>
</dbReference>
<dbReference type="Pfam" id="PF00682">
    <property type="entry name" value="HMGL-like"/>
    <property type="match status" value="1"/>
</dbReference>
<feature type="binding site" evidence="11">
    <location>
        <position position="237"/>
    </location>
    <ligand>
        <name>Mn(2+)</name>
        <dbReference type="ChEBI" id="CHEBI:29035"/>
    </ligand>
</feature>
<sequence>MRKIDIFDTTLRDGEQSPGVNLSHVEKLDIAKQLARLGVQVIEAGFAAASPGDFAAVREIARQVKGVSICSLARSVQRDIDQAYEAVKESEHPRIHVFLATSDIHMKHKLRMSRDQVLEQVESMVKYTKSLVSDVQFSAEDAGRTDIDFLCQVAEVAIRNGAKVFNVPDTVGYLTPFEYAEIFRQLRKRVSGIEHVKLSAHCHDDLGMAVINSLAAVEAGVDQVEVAVNGIGERAGNAALEEIALALETRKDYYQATTVLDLSQITRASRLVSKLTGMIVPPNKAIVGANAFAHESGIHQDGVLKEKTTYEIIRPETVGLTDNNNLVLGKHSGRHAFREKLESLGYELSEEELLVTFNKFKELCDKKKTVSDDDLIALVDDEHAHKDHEYFEIEYIHISCGNQAVPTATLRLRAIDGSAYQEAAVGNGAVDAIFRAIDRITQVPVELLQYQIHAVTGGQDALGEARVQVKHDLFIQNGRGTSTDILEASAKAYLDAVNRLIIKDLKQQIEPVGEIEPAAKERVVANG</sequence>
<evidence type="ECO:0000256" key="9">
    <source>
        <dbReference type="ARBA" id="ARBA00023211"/>
    </source>
</evidence>
<dbReference type="Pfam" id="PF22617">
    <property type="entry name" value="HCS_D2"/>
    <property type="match status" value="1"/>
</dbReference>
<comment type="pathway">
    <text evidence="1 11">Amino-acid biosynthesis; L-leucine biosynthesis; L-leucine from 3-methyl-2-oxobutanoate: step 1/4.</text>
</comment>
<comment type="function">
    <text evidence="11">Catalyzes the condensation of the acetyl group of acetyl-CoA with 3-methyl-2-oxobutanoate (2-ketoisovalerate) to form 3-carboxy-3-hydroxy-4-methylpentanoate (2-isopropylmalate).</text>
</comment>
<feature type="domain" description="Pyruvate carboxyltransferase" evidence="12">
    <location>
        <begin position="4"/>
        <end position="266"/>
    </location>
</feature>
<evidence type="ECO:0000256" key="10">
    <source>
        <dbReference type="ARBA" id="ARBA00023304"/>
    </source>
</evidence>
<dbReference type="InterPro" id="IPR013785">
    <property type="entry name" value="Aldolase_TIM"/>
</dbReference>
<dbReference type="EC" id="2.3.3.13" evidence="3 11"/>
<dbReference type="InterPro" id="IPR050073">
    <property type="entry name" value="2-IPM_HCS-like"/>
</dbReference>
<dbReference type="InterPro" id="IPR036230">
    <property type="entry name" value="LeuA_allosteric_dom_sf"/>
</dbReference>
<dbReference type="GO" id="GO:0003852">
    <property type="term" value="F:2-isopropylmalate synthase activity"/>
    <property type="evidence" value="ECO:0007669"/>
    <property type="project" value="UniProtKB-EC"/>
</dbReference>
<dbReference type="SUPFAM" id="SSF110921">
    <property type="entry name" value="2-isopropylmalate synthase LeuA, allosteric (dimerisation) domain"/>
    <property type="match status" value="1"/>
</dbReference>
<dbReference type="Proteomes" id="UP000830167">
    <property type="component" value="Chromosome"/>
</dbReference>
<dbReference type="PANTHER" id="PTHR10277:SF9">
    <property type="entry name" value="2-ISOPROPYLMALATE SYNTHASE 1, CHLOROPLASTIC-RELATED"/>
    <property type="match status" value="1"/>
</dbReference>
<comment type="subunit">
    <text evidence="11">Homodimer.</text>
</comment>
<reference evidence="13" key="1">
    <citation type="submission" date="2021-12" db="EMBL/GenBank/DDBJ databases">
        <title>Alicyclobacillaceae gen. nov., sp. nov., isolated from chalcocite enrichment system.</title>
        <authorList>
            <person name="Jiang Z."/>
        </authorList>
    </citation>
    <scope>NUCLEOTIDE SEQUENCE</scope>
    <source>
        <strain evidence="13">MYW30-H2</strain>
    </source>
</reference>
<dbReference type="HAMAP" id="MF_01025">
    <property type="entry name" value="LeuA_type1"/>
    <property type="match status" value="1"/>
</dbReference>
<comment type="catalytic activity">
    <reaction evidence="11">
        <text>3-methyl-2-oxobutanoate + acetyl-CoA + H2O = (2S)-2-isopropylmalate + CoA + H(+)</text>
        <dbReference type="Rhea" id="RHEA:21524"/>
        <dbReference type="ChEBI" id="CHEBI:1178"/>
        <dbReference type="ChEBI" id="CHEBI:11851"/>
        <dbReference type="ChEBI" id="CHEBI:15377"/>
        <dbReference type="ChEBI" id="CHEBI:15378"/>
        <dbReference type="ChEBI" id="CHEBI:57287"/>
        <dbReference type="ChEBI" id="CHEBI:57288"/>
        <dbReference type="EC" id="2.3.3.13"/>
    </reaction>
</comment>
<gene>
    <name evidence="11" type="primary">leuA</name>
    <name evidence="13" type="ORF">LSG31_11380</name>
</gene>
<dbReference type="Gene3D" id="1.10.238.260">
    <property type="match status" value="1"/>
</dbReference>
<dbReference type="PROSITE" id="PS00815">
    <property type="entry name" value="AIPM_HOMOCIT_SYNTH_1"/>
    <property type="match status" value="1"/>
</dbReference>
<dbReference type="Pfam" id="PF08502">
    <property type="entry name" value="LeuA_dimer"/>
    <property type="match status" value="1"/>
</dbReference>
<dbReference type="InterPro" id="IPR005671">
    <property type="entry name" value="LeuA_bact_synth"/>
</dbReference>
<keyword evidence="13" id="KW-0012">Acyltransferase</keyword>
<dbReference type="InterPro" id="IPR054691">
    <property type="entry name" value="LeuA/HCS_post-cat"/>
</dbReference>
<evidence type="ECO:0000256" key="5">
    <source>
        <dbReference type="ARBA" id="ARBA00022430"/>
    </source>
</evidence>
<name>A0ABY4CQG0_9BACL</name>
<feature type="region of interest" description="Regulatory domain" evidence="11">
    <location>
        <begin position="392"/>
        <end position="527"/>
    </location>
</feature>
<evidence type="ECO:0000256" key="8">
    <source>
        <dbReference type="ARBA" id="ARBA00022723"/>
    </source>
</evidence>
<comment type="cofactor">
    <cofactor evidence="11">
        <name>Mn(2+)</name>
        <dbReference type="ChEBI" id="CHEBI:29035"/>
    </cofactor>
</comment>
<dbReference type="NCBIfam" id="NF002086">
    <property type="entry name" value="PRK00915.1-3"/>
    <property type="match status" value="1"/>
</dbReference>
<dbReference type="PROSITE" id="PS00816">
    <property type="entry name" value="AIPM_HOMOCIT_SYNTH_2"/>
    <property type="match status" value="1"/>
</dbReference>